<gene>
    <name evidence="2" type="ORF">GARC_1086</name>
</gene>
<dbReference type="eggNOG" id="COG2267">
    <property type="taxonomic scope" value="Bacteria"/>
</dbReference>
<reference evidence="2 3" key="1">
    <citation type="journal article" date="2017" name="Antonie Van Leeuwenhoek">
        <title>Rhizobium rhizosphaerae sp. nov., a novel species isolated from rice rhizosphere.</title>
        <authorList>
            <person name="Zhao J.J."/>
            <person name="Zhang J."/>
            <person name="Zhang R.J."/>
            <person name="Zhang C.W."/>
            <person name="Yin H.Q."/>
            <person name="Zhang X.X."/>
        </authorList>
    </citation>
    <scope>NUCLEOTIDE SEQUENCE [LARGE SCALE GENOMIC DNA]</scope>
    <source>
        <strain evidence="2 3">BSs20135</strain>
    </source>
</reference>
<dbReference type="Proteomes" id="UP000006327">
    <property type="component" value="Unassembled WGS sequence"/>
</dbReference>
<dbReference type="RefSeq" id="WP_007617478.1">
    <property type="nucleotide sequence ID" value="NZ_BAEO01000013.1"/>
</dbReference>
<sequence>MDKKFRLLIELGAGEFEHVDGSLIAHLEGTRCLLKEWNASQVLQDAGLYHAAYGTSAFAQNLFELAQREEVATVIGSEIENIVYHYCACDRDAFFTQFGKVDKPIFYNRITTQRSAISSELLQQLCELSAANETEIAINNSDFVVQHGDELLDLFSRMQSFLSLSAQRKIQHVFASHL</sequence>
<evidence type="ECO:0000259" key="1">
    <source>
        <dbReference type="Pfam" id="PF20680"/>
    </source>
</evidence>
<dbReference type="PANTHER" id="PTHR37391">
    <property type="entry name" value="E3 UBIQUITIN-PROTEIN LIGASE"/>
    <property type="match status" value="1"/>
</dbReference>
<evidence type="ECO:0000313" key="2">
    <source>
        <dbReference type="EMBL" id="GAC18067.1"/>
    </source>
</evidence>
<evidence type="ECO:0000313" key="3">
    <source>
        <dbReference type="Proteomes" id="UP000006327"/>
    </source>
</evidence>
<feature type="domain" description="DUF6817" evidence="1">
    <location>
        <begin position="8"/>
        <end position="91"/>
    </location>
</feature>
<proteinExistence type="predicted"/>
<dbReference type="STRING" id="493475.GARC_1086"/>
<dbReference type="PANTHER" id="PTHR37391:SF2">
    <property type="entry name" value="E3 UBIQUITIN-PROTEIN LIGASE"/>
    <property type="match status" value="1"/>
</dbReference>
<dbReference type="InterPro" id="IPR049202">
    <property type="entry name" value="DUF6817"/>
</dbReference>
<keyword evidence="3" id="KW-1185">Reference proteome</keyword>
<accession>K6YIS5</accession>
<organism evidence="2 3">
    <name type="scientific">Paraglaciecola arctica BSs20135</name>
    <dbReference type="NCBI Taxonomy" id="493475"/>
    <lineage>
        <taxon>Bacteria</taxon>
        <taxon>Pseudomonadati</taxon>
        <taxon>Pseudomonadota</taxon>
        <taxon>Gammaproteobacteria</taxon>
        <taxon>Alteromonadales</taxon>
        <taxon>Alteromonadaceae</taxon>
        <taxon>Paraglaciecola</taxon>
    </lineage>
</organism>
<name>K6YIS5_9ALTE</name>
<dbReference type="EMBL" id="BAEO01000013">
    <property type="protein sequence ID" value="GAC18067.1"/>
    <property type="molecule type" value="Genomic_DNA"/>
</dbReference>
<dbReference type="AlphaFoldDB" id="K6YIS5"/>
<comment type="caution">
    <text evidence="2">The sequence shown here is derived from an EMBL/GenBank/DDBJ whole genome shotgun (WGS) entry which is preliminary data.</text>
</comment>
<protein>
    <recommendedName>
        <fullName evidence="1">DUF6817 domain-containing protein</fullName>
    </recommendedName>
</protein>
<dbReference type="Pfam" id="PF20680">
    <property type="entry name" value="DUF6817"/>
    <property type="match status" value="1"/>
</dbReference>